<evidence type="ECO:0000256" key="1">
    <source>
        <dbReference type="ARBA" id="ARBA00004442"/>
    </source>
</evidence>
<organism evidence="6 7">
    <name type="scientific">Paraglaciecola algarum</name>
    <dbReference type="NCBI Taxonomy" id="3050085"/>
    <lineage>
        <taxon>Bacteria</taxon>
        <taxon>Pseudomonadati</taxon>
        <taxon>Pseudomonadota</taxon>
        <taxon>Gammaproteobacteria</taxon>
        <taxon>Alteromonadales</taxon>
        <taxon>Alteromonadaceae</taxon>
        <taxon>Paraglaciecola</taxon>
    </lineage>
</organism>
<feature type="domain" description="OmpA-like" evidence="5">
    <location>
        <begin position="97"/>
        <end position="214"/>
    </location>
</feature>
<dbReference type="PROSITE" id="PS51123">
    <property type="entry name" value="OMPA_2"/>
    <property type="match status" value="1"/>
</dbReference>
<evidence type="ECO:0000313" key="7">
    <source>
        <dbReference type="Proteomes" id="UP001521137"/>
    </source>
</evidence>
<comment type="subcellular location">
    <subcellularLocation>
        <location evidence="1">Cell outer membrane</location>
    </subcellularLocation>
</comment>
<keyword evidence="3" id="KW-0998">Cell outer membrane</keyword>
<dbReference type="InterPro" id="IPR006664">
    <property type="entry name" value="OMP_bac"/>
</dbReference>
<dbReference type="Gene3D" id="3.30.1330.60">
    <property type="entry name" value="OmpA-like domain"/>
    <property type="match status" value="1"/>
</dbReference>
<gene>
    <name evidence="6" type="ORF">L0668_07095</name>
</gene>
<dbReference type="InterPro" id="IPR027367">
    <property type="entry name" value="Gly-zipper_YMGG"/>
</dbReference>
<dbReference type="EMBL" id="JAKGAS010000003">
    <property type="protein sequence ID" value="MCF2947866.1"/>
    <property type="molecule type" value="Genomic_DNA"/>
</dbReference>
<dbReference type="InterPro" id="IPR050330">
    <property type="entry name" value="Bact_OuterMem_StrucFunc"/>
</dbReference>
<dbReference type="InterPro" id="IPR036737">
    <property type="entry name" value="OmpA-like_sf"/>
</dbReference>
<evidence type="ECO:0000313" key="6">
    <source>
        <dbReference type="EMBL" id="MCF2947866.1"/>
    </source>
</evidence>
<name>A0ABS9D4L9_9ALTE</name>
<dbReference type="SUPFAM" id="SSF103088">
    <property type="entry name" value="OmpA-like"/>
    <property type="match status" value="1"/>
</dbReference>
<keyword evidence="2 4" id="KW-0472">Membrane</keyword>
<keyword evidence="7" id="KW-1185">Reference proteome</keyword>
<dbReference type="PANTHER" id="PTHR30329:SF21">
    <property type="entry name" value="LIPOPROTEIN YIAD-RELATED"/>
    <property type="match status" value="1"/>
</dbReference>
<comment type="caution">
    <text evidence="6">The sequence shown here is derived from an EMBL/GenBank/DDBJ whole genome shotgun (WGS) entry which is preliminary data.</text>
</comment>
<dbReference type="Pfam" id="PF00691">
    <property type="entry name" value="OmpA"/>
    <property type="match status" value="1"/>
</dbReference>
<evidence type="ECO:0000256" key="2">
    <source>
        <dbReference type="ARBA" id="ARBA00023136"/>
    </source>
</evidence>
<dbReference type="CDD" id="cd07185">
    <property type="entry name" value="OmpA_C-like"/>
    <property type="match status" value="1"/>
</dbReference>
<evidence type="ECO:0000259" key="5">
    <source>
        <dbReference type="PROSITE" id="PS51123"/>
    </source>
</evidence>
<dbReference type="Pfam" id="PF13441">
    <property type="entry name" value="Gly-zipper_YMGG"/>
    <property type="match status" value="1"/>
</dbReference>
<dbReference type="PANTHER" id="PTHR30329">
    <property type="entry name" value="STATOR ELEMENT OF FLAGELLAR MOTOR COMPLEX"/>
    <property type="match status" value="1"/>
</dbReference>
<evidence type="ECO:0000256" key="4">
    <source>
        <dbReference type="PROSITE-ProRule" id="PRU00473"/>
    </source>
</evidence>
<dbReference type="PRINTS" id="PR01021">
    <property type="entry name" value="OMPADOMAIN"/>
</dbReference>
<sequence>MQNTNNLNKTLIVTSLIGLILTGCGSTMNNTQKGAGIGAVIGAIAGKGTGDHDKKRYVWGAALGAIAGTAIGSYMDKQEEAFREELAGSGIEVYREGDSIRLSIPGNITFGTGSSSIVTGFYPVLNDVVKVLNRYEKTKLSIEGHTDSQGDEQYNQNLSILRANSVANYLQSTAVLPARLQTLGFGESQPVASNDTVEGRSKNRRVELRIIPLEA</sequence>
<dbReference type="PRINTS" id="PR01023">
    <property type="entry name" value="NAFLGMOTY"/>
</dbReference>
<dbReference type="RefSeq" id="WP_235311398.1">
    <property type="nucleotide sequence ID" value="NZ_JAKGAS010000003.1"/>
</dbReference>
<proteinExistence type="predicted"/>
<dbReference type="Proteomes" id="UP001521137">
    <property type="component" value="Unassembled WGS sequence"/>
</dbReference>
<evidence type="ECO:0000256" key="3">
    <source>
        <dbReference type="ARBA" id="ARBA00023237"/>
    </source>
</evidence>
<dbReference type="InterPro" id="IPR006665">
    <property type="entry name" value="OmpA-like"/>
</dbReference>
<protein>
    <submittedName>
        <fullName evidence="6">OmpA family protein</fullName>
    </submittedName>
</protein>
<accession>A0ABS9D4L9</accession>
<reference evidence="6 7" key="1">
    <citation type="submission" date="2022-01" db="EMBL/GenBank/DDBJ databases">
        <title>Paraglaciecola sp. G1-23.</title>
        <authorList>
            <person name="Jin M.S."/>
            <person name="Han D.M."/>
            <person name="Kim H.M."/>
            <person name="Jeon C.O."/>
        </authorList>
    </citation>
    <scope>NUCLEOTIDE SEQUENCE [LARGE SCALE GENOMIC DNA]</scope>
    <source>
        <strain evidence="6 7">G1-23</strain>
    </source>
</reference>